<proteinExistence type="predicted"/>
<dbReference type="Proteomes" id="UP000235728">
    <property type="component" value="Unassembled WGS sequence"/>
</dbReference>
<gene>
    <name evidence="2" type="primary">VMA3_0</name>
    <name evidence="2" type="ORF">BM221_000850</name>
</gene>
<keyword evidence="1" id="KW-0812">Transmembrane</keyword>
<evidence type="ECO:0000313" key="2">
    <source>
        <dbReference type="EMBL" id="PMB73429.1"/>
    </source>
</evidence>
<sequence>MDRCPSYAVREPELIEIAYNQIDTNAFQSFFGAMGCAFAIVFATFGAAYGTAKPAAGIFSSGILRPERLVPNT</sequence>
<evidence type="ECO:0000313" key="3">
    <source>
        <dbReference type="Proteomes" id="UP000235728"/>
    </source>
</evidence>
<keyword evidence="1" id="KW-0472">Membrane</keyword>
<accession>A0A2N6P1M4</accession>
<evidence type="ECO:0000256" key="1">
    <source>
        <dbReference type="SAM" id="Phobius"/>
    </source>
</evidence>
<keyword evidence="1" id="KW-1133">Transmembrane helix</keyword>
<dbReference type="EMBL" id="MRVG01000001">
    <property type="protein sequence ID" value="PMB73429.1"/>
    <property type="molecule type" value="Genomic_DNA"/>
</dbReference>
<organism evidence="2 3">
    <name type="scientific">Beauveria bassiana</name>
    <name type="common">White muscardine disease fungus</name>
    <name type="synonym">Tritirachium shiotae</name>
    <dbReference type="NCBI Taxonomy" id="176275"/>
    <lineage>
        <taxon>Eukaryota</taxon>
        <taxon>Fungi</taxon>
        <taxon>Dikarya</taxon>
        <taxon>Ascomycota</taxon>
        <taxon>Pezizomycotina</taxon>
        <taxon>Sordariomycetes</taxon>
        <taxon>Hypocreomycetidae</taxon>
        <taxon>Hypocreales</taxon>
        <taxon>Cordycipitaceae</taxon>
        <taxon>Beauveria</taxon>
    </lineage>
</organism>
<comment type="caution">
    <text evidence="2">The sequence shown here is derived from an EMBL/GenBank/DDBJ whole genome shotgun (WGS) entry which is preliminary data.</text>
</comment>
<dbReference type="AlphaFoldDB" id="A0A2N6P1M4"/>
<name>A0A2N6P1M4_BEABA</name>
<reference evidence="2 3" key="1">
    <citation type="journal article" date="2016" name="Appl. Microbiol. Biotechnol.">
        <title>Characterization of T-DNA insertion mutants with decreased virulence in the entomopathogenic fungus Beauveria bassiana JEF-007.</title>
        <authorList>
            <person name="Kim S."/>
            <person name="Lee S.J."/>
            <person name="Nai Y.S."/>
            <person name="Yu J.S."/>
            <person name="Lee M.R."/>
            <person name="Yang Y.T."/>
            <person name="Kim J.S."/>
        </authorList>
    </citation>
    <scope>NUCLEOTIDE SEQUENCE [LARGE SCALE GENOMIC DNA]</scope>
    <source>
        <strain evidence="2 3">JEF-007</strain>
    </source>
</reference>
<dbReference type="InterPro" id="IPR035921">
    <property type="entry name" value="F/V-ATP_Csub_sf"/>
</dbReference>
<protein>
    <submittedName>
        <fullName evidence="2">V-type proton ATPase proteolipid subunit</fullName>
    </submittedName>
</protein>
<feature type="transmembrane region" description="Helical" evidence="1">
    <location>
        <begin position="30"/>
        <end position="50"/>
    </location>
</feature>
<dbReference type="Gene3D" id="1.20.120.610">
    <property type="entry name" value="lithium bound rotor ring of v- atpase"/>
    <property type="match status" value="1"/>
</dbReference>